<evidence type="ECO:0000259" key="2">
    <source>
        <dbReference type="PROSITE" id="PS50174"/>
    </source>
</evidence>
<feature type="compositionally biased region" description="Basic and acidic residues" evidence="1">
    <location>
        <begin position="310"/>
        <end position="329"/>
    </location>
</feature>
<feature type="domain" description="G-patch" evidence="2">
    <location>
        <begin position="1"/>
        <end position="24"/>
    </location>
</feature>
<feature type="compositionally biased region" description="Acidic residues" evidence="1">
    <location>
        <begin position="476"/>
        <end position="487"/>
    </location>
</feature>
<feature type="region of interest" description="Disordered" evidence="1">
    <location>
        <begin position="310"/>
        <end position="487"/>
    </location>
</feature>
<feature type="compositionally biased region" description="Basic and acidic residues" evidence="1">
    <location>
        <begin position="371"/>
        <end position="380"/>
    </location>
</feature>
<evidence type="ECO:0000256" key="1">
    <source>
        <dbReference type="SAM" id="MobiDB-lite"/>
    </source>
</evidence>
<dbReference type="GO" id="GO:0003723">
    <property type="term" value="F:RNA binding"/>
    <property type="evidence" value="ECO:0007669"/>
    <property type="project" value="TreeGrafter"/>
</dbReference>
<reference evidence="4" key="1">
    <citation type="submission" date="2016-11" db="UniProtKB">
        <authorList>
            <consortium name="WormBaseParasite"/>
        </authorList>
    </citation>
    <scope>IDENTIFICATION</scope>
</reference>
<keyword evidence="3" id="KW-1185">Reference proteome</keyword>
<feature type="compositionally biased region" description="Basic residues" evidence="1">
    <location>
        <begin position="428"/>
        <end position="469"/>
    </location>
</feature>
<evidence type="ECO:0000313" key="3">
    <source>
        <dbReference type="Proteomes" id="UP000095283"/>
    </source>
</evidence>
<dbReference type="InterPro" id="IPR000467">
    <property type="entry name" value="G_patch_dom"/>
</dbReference>
<dbReference type="PROSITE" id="PS50174">
    <property type="entry name" value="G_PATCH"/>
    <property type="match status" value="1"/>
</dbReference>
<evidence type="ECO:0000313" key="4">
    <source>
        <dbReference type="WBParaSite" id="Hba_20507"/>
    </source>
</evidence>
<feature type="compositionally biased region" description="Polar residues" evidence="1">
    <location>
        <begin position="381"/>
        <end position="390"/>
    </location>
</feature>
<dbReference type="WBParaSite" id="Hba_20507">
    <property type="protein sequence ID" value="Hba_20507"/>
    <property type="gene ID" value="Hba_20507"/>
</dbReference>
<dbReference type="Proteomes" id="UP000095283">
    <property type="component" value="Unplaced"/>
</dbReference>
<protein>
    <submittedName>
        <fullName evidence="4">G-patch domain-containing protein</fullName>
    </submittedName>
</protein>
<organism evidence="3 4">
    <name type="scientific">Heterorhabditis bacteriophora</name>
    <name type="common">Entomopathogenic nematode worm</name>
    <dbReference type="NCBI Taxonomy" id="37862"/>
    <lineage>
        <taxon>Eukaryota</taxon>
        <taxon>Metazoa</taxon>
        <taxon>Ecdysozoa</taxon>
        <taxon>Nematoda</taxon>
        <taxon>Chromadorea</taxon>
        <taxon>Rhabditida</taxon>
        <taxon>Rhabditina</taxon>
        <taxon>Rhabditomorpha</taxon>
        <taxon>Strongyloidea</taxon>
        <taxon>Heterorhabditidae</taxon>
        <taxon>Heterorhabditis</taxon>
    </lineage>
</organism>
<dbReference type="PANTHER" id="PTHR13384:SF19">
    <property type="entry name" value="G PATCH DOMAIN-CONTAINING PROTEIN 1"/>
    <property type="match status" value="1"/>
</dbReference>
<dbReference type="AlphaFoldDB" id="A0A1I7XRY8"/>
<name>A0A1I7XRY8_HETBA</name>
<sequence>MLRAMGWREGRGVGLANSKKYQRGDGDEHTTESDFDREQIARIAPEFELTQEDVLISQLQPMEGVHGLGYEGLRPTTVLDQSYGRMATTLKMKEKSRGIRGQAFGVGAFEDEDENVYSQYDLSQFNFSLDGPEGESETSAVDATFIQATKRLNSRTFYAPPKLPPNFKPEHRSIVLNSDKLPEGLREAMKNMTVIQRAKYFDVSMSFIFLVLTFLFCKYHIPGNSTQTGRRDEDKLSAVRIGMFGERTRTSFKWYPDNLLAKRFNVPNPYPDAGIVGVPQLQKVNRKETILNLGLPNTANELLFRREDKSHRVEKEEELKEDFGKKQREETDEEVEKPPVSIFDAIFGNSSSDTEEEEEENIRIEPQQENVEIKNDENKTAESSVPSQKIITVMDLDEEFGPAPPPCDNQALSGFSMLRYLKEEMDRKKAKKASHKKHKSKKLKKEKKVKSKKSRKEKKSKSKKTKKSRRDQSESSFDDSSSDDDNA</sequence>
<proteinExistence type="predicted"/>
<dbReference type="GO" id="GO:0005634">
    <property type="term" value="C:nucleus"/>
    <property type="evidence" value="ECO:0007669"/>
    <property type="project" value="TreeGrafter"/>
</dbReference>
<dbReference type="PANTHER" id="PTHR13384">
    <property type="entry name" value="G PATCH DOMAIN-CONTAINING PROTEIN 1"/>
    <property type="match status" value="1"/>
</dbReference>
<accession>A0A1I7XRY8</accession>